<gene>
    <name evidence="2" type="ORF">NDU88_005821</name>
</gene>
<feature type="region of interest" description="Disordered" evidence="1">
    <location>
        <begin position="1"/>
        <end position="108"/>
    </location>
</feature>
<dbReference type="EMBL" id="JANPWB010000007">
    <property type="protein sequence ID" value="KAJ1173997.1"/>
    <property type="molecule type" value="Genomic_DNA"/>
</dbReference>
<protein>
    <submittedName>
        <fullName evidence="2">Uncharacterized protein</fullName>
    </submittedName>
</protein>
<dbReference type="AlphaFoldDB" id="A0AAV7TBV1"/>
<keyword evidence="3" id="KW-1185">Reference proteome</keyword>
<evidence type="ECO:0000313" key="2">
    <source>
        <dbReference type="EMBL" id="KAJ1173997.1"/>
    </source>
</evidence>
<dbReference type="Proteomes" id="UP001066276">
    <property type="component" value="Chromosome 4_1"/>
</dbReference>
<proteinExistence type="predicted"/>
<feature type="region of interest" description="Disordered" evidence="1">
    <location>
        <begin position="187"/>
        <end position="222"/>
    </location>
</feature>
<reference evidence="2" key="1">
    <citation type="journal article" date="2022" name="bioRxiv">
        <title>Sequencing and chromosome-scale assembly of the giantPleurodeles waltlgenome.</title>
        <authorList>
            <person name="Brown T."/>
            <person name="Elewa A."/>
            <person name="Iarovenko S."/>
            <person name="Subramanian E."/>
            <person name="Araus A.J."/>
            <person name="Petzold A."/>
            <person name="Susuki M."/>
            <person name="Suzuki K.-i.T."/>
            <person name="Hayashi T."/>
            <person name="Toyoda A."/>
            <person name="Oliveira C."/>
            <person name="Osipova E."/>
            <person name="Leigh N.D."/>
            <person name="Simon A."/>
            <person name="Yun M.H."/>
        </authorList>
    </citation>
    <scope>NUCLEOTIDE SEQUENCE</scope>
    <source>
        <strain evidence="2">20211129_DDA</strain>
        <tissue evidence="2">Liver</tissue>
    </source>
</reference>
<feature type="compositionally biased region" description="Pro residues" evidence="1">
    <location>
        <begin position="60"/>
        <end position="83"/>
    </location>
</feature>
<evidence type="ECO:0000256" key="1">
    <source>
        <dbReference type="SAM" id="MobiDB-lite"/>
    </source>
</evidence>
<organism evidence="2 3">
    <name type="scientific">Pleurodeles waltl</name>
    <name type="common">Iberian ribbed newt</name>
    <dbReference type="NCBI Taxonomy" id="8319"/>
    <lineage>
        <taxon>Eukaryota</taxon>
        <taxon>Metazoa</taxon>
        <taxon>Chordata</taxon>
        <taxon>Craniata</taxon>
        <taxon>Vertebrata</taxon>
        <taxon>Euteleostomi</taxon>
        <taxon>Amphibia</taxon>
        <taxon>Batrachia</taxon>
        <taxon>Caudata</taxon>
        <taxon>Salamandroidea</taxon>
        <taxon>Salamandridae</taxon>
        <taxon>Pleurodelinae</taxon>
        <taxon>Pleurodeles</taxon>
    </lineage>
</organism>
<evidence type="ECO:0000313" key="3">
    <source>
        <dbReference type="Proteomes" id="UP001066276"/>
    </source>
</evidence>
<accession>A0AAV7TBV1</accession>
<sequence>MVAPTEGPVSHLLSTPTPTCTAEKTATCTATEPAASNAATEPAACIAATEPAARTAARSPQPPPPPQSPQPAPPPQSPLPAPPRLTSLQAPPAAPQHPEPLAPPQTWLPSPVVQYSPWSSPLSLELLIEEQEEHRRQDLQFWLHGILVPRGVSAHQKKGIWHAIAKDVWTLGVYGRRSTALLEMVGGPEKLGTEDGGDPAGGARRTLTPPDGPHTGGGLSGAGWALGGITAAARE</sequence>
<feature type="compositionally biased region" description="Low complexity" evidence="1">
    <location>
        <begin position="15"/>
        <end position="59"/>
    </location>
</feature>
<name>A0AAV7TBV1_PLEWA</name>
<feature type="compositionally biased region" description="Pro residues" evidence="1">
    <location>
        <begin position="92"/>
        <end position="103"/>
    </location>
</feature>
<comment type="caution">
    <text evidence="2">The sequence shown here is derived from an EMBL/GenBank/DDBJ whole genome shotgun (WGS) entry which is preliminary data.</text>
</comment>